<comment type="caution">
    <text evidence="1">The sequence shown here is derived from an EMBL/GenBank/DDBJ whole genome shotgun (WGS) entry which is preliminary data.</text>
</comment>
<gene>
    <name evidence="1" type="ORF">BYZ73_20880</name>
</gene>
<dbReference type="Proteomes" id="UP000248659">
    <property type="component" value="Unassembled WGS sequence"/>
</dbReference>
<reference evidence="1 2" key="1">
    <citation type="submission" date="2017-01" db="EMBL/GenBank/DDBJ databases">
        <title>Genome sequence of Rhodovulum viride JA756.</title>
        <authorList>
            <person name="Lakshmi K.V."/>
            <person name="Tushar L.D."/>
            <person name="Sasikala C."/>
            <person name="Venkataramana C."/>
        </authorList>
    </citation>
    <scope>NUCLEOTIDE SEQUENCE [LARGE SCALE GENOMIC DNA]</scope>
    <source>
        <strain evidence="1 2">JA756</strain>
    </source>
</reference>
<dbReference type="NCBIfam" id="TIGR01563">
    <property type="entry name" value="gp16_SPP1"/>
    <property type="match status" value="1"/>
</dbReference>
<proteinExistence type="predicted"/>
<evidence type="ECO:0000313" key="2">
    <source>
        <dbReference type="Proteomes" id="UP000248659"/>
    </source>
</evidence>
<dbReference type="Pfam" id="PF05521">
    <property type="entry name" value="Phage_HCP"/>
    <property type="match status" value="1"/>
</dbReference>
<accession>A0ABX9DAN1</accession>
<protein>
    <recommendedName>
        <fullName evidence="3">Head-tail adaptor</fullName>
    </recommendedName>
</protein>
<dbReference type="InterPro" id="IPR038666">
    <property type="entry name" value="SSP1_head-tail_sf"/>
</dbReference>
<name>A0ABX9DAN1_9RHOB</name>
<dbReference type="Gene3D" id="2.40.10.270">
    <property type="entry name" value="Bacteriophage SPP1 head-tail adaptor protein"/>
    <property type="match status" value="1"/>
</dbReference>
<dbReference type="RefSeq" id="WP_112317538.1">
    <property type="nucleotide sequence ID" value="NZ_MUAV01000074.1"/>
</dbReference>
<dbReference type="InterPro" id="IPR008767">
    <property type="entry name" value="Phage_SPP1_head-tail_adaptor"/>
</dbReference>
<organism evidence="1 2">
    <name type="scientific">Rhodovulum viride</name>
    <dbReference type="NCBI Taxonomy" id="1231134"/>
    <lineage>
        <taxon>Bacteria</taxon>
        <taxon>Pseudomonadati</taxon>
        <taxon>Pseudomonadota</taxon>
        <taxon>Alphaproteobacteria</taxon>
        <taxon>Rhodobacterales</taxon>
        <taxon>Paracoccaceae</taxon>
        <taxon>Rhodovulum</taxon>
    </lineage>
</organism>
<dbReference type="EMBL" id="MUAV01000074">
    <property type="protein sequence ID" value="RAP39372.1"/>
    <property type="molecule type" value="Genomic_DNA"/>
</dbReference>
<evidence type="ECO:0000313" key="1">
    <source>
        <dbReference type="EMBL" id="RAP39372.1"/>
    </source>
</evidence>
<evidence type="ECO:0008006" key="3">
    <source>
        <dbReference type="Google" id="ProtNLM"/>
    </source>
</evidence>
<sequence>MARGLSGPALDQRVTIERLSRTPDGMGGATETWAPVATVWAQVLPLRGAEKWEAMRVSPATRMKVRIRWQGDAAGQPFCTPADRLVWRGRTYNIESALPHGGRERFIEIGISEGVS</sequence>
<keyword evidence="2" id="KW-1185">Reference proteome</keyword>